<evidence type="ECO:0000259" key="11">
    <source>
        <dbReference type="Pfam" id="PF03033"/>
    </source>
</evidence>
<evidence type="ECO:0000256" key="1">
    <source>
        <dbReference type="ARBA" id="ARBA00022475"/>
    </source>
</evidence>
<evidence type="ECO:0000256" key="2">
    <source>
        <dbReference type="ARBA" id="ARBA00022618"/>
    </source>
</evidence>
<dbReference type="GO" id="GO:0005886">
    <property type="term" value="C:plasma membrane"/>
    <property type="evidence" value="ECO:0007669"/>
    <property type="project" value="UniProtKB-SubCell"/>
</dbReference>
<dbReference type="Proteomes" id="UP001154240">
    <property type="component" value="Unassembled WGS sequence"/>
</dbReference>
<proteinExistence type="inferred from homology"/>
<comment type="caution">
    <text evidence="13">The sequence shown here is derived from an EMBL/GenBank/DDBJ whole genome shotgun (WGS) entry which is preliminary data.</text>
</comment>
<dbReference type="PANTHER" id="PTHR21015:SF22">
    <property type="entry name" value="GLYCOSYLTRANSFERASE"/>
    <property type="match status" value="1"/>
</dbReference>
<evidence type="ECO:0000256" key="3">
    <source>
        <dbReference type="ARBA" id="ARBA00022676"/>
    </source>
</evidence>
<keyword evidence="3 10" id="KW-0328">Glycosyltransferase</keyword>
<name>A0A9X4MFY4_9BACT</name>
<dbReference type="GO" id="GO:0071555">
    <property type="term" value="P:cell wall organization"/>
    <property type="evidence" value="ECO:0007669"/>
    <property type="project" value="UniProtKB-KW"/>
</dbReference>
<organism evidence="13 14">
    <name type="scientific">Thiovibrio frasassiensis</name>
    <dbReference type="NCBI Taxonomy" id="2984131"/>
    <lineage>
        <taxon>Bacteria</taxon>
        <taxon>Pseudomonadati</taxon>
        <taxon>Thermodesulfobacteriota</taxon>
        <taxon>Desulfobulbia</taxon>
        <taxon>Desulfobulbales</taxon>
        <taxon>Thiovibrionaceae</taxon>
        <taxon>Thiovibrio</taxon>
    </lineage>
</organism>
<evidence type="ECO:0000256" key="9">
    <source>
        <dbReference type="ARBA" id="ARBA00023316"/>
    </source>
</evidence>
<feature type="binding site" evidence="10">
    <location>
        <position position="165"/>
    </location>
    <ligand>
        <name>UDP-N-acetyl-alpha-D-glucosamine</name>
        <dbReference type="ChEBI" id="CHEBI:57705"/>
    </ligand>
</feature>
<evidence type="ECO:0000313" key="13">
    <source>
        <dbReference type="EMBL" id="MDG4475917.1"/>
    </source>
</evidence>
<dbReference type="InterPro" id="IPR004276">
    <property type="entry name" value="GlycoTrans_28_N"/>
</dbReference>
<dbReference type="Gene3D" id="3.40.50.2000">
    <property type="entry name" value="Glycogen Phosphorylase B"/>
    <property type="match status" value="2"/>
</dbReference>
<dbReference type="HAMAP" id="MF_00033">
    <property type="entry name" value="MurG"/>
    <property type="match status" value="1"/>
</dbReference>
<evidence type="ECO:0000256" key="4">
    <source>
        <dbReference type="ARBA" id="ARBA00022679"/>
    </source>
</evidence>
<comment type="pathway">
    <text evidence="10">Cell wall biogenesis; peptidoglycan biosynthesis.</text>
</comment>
<dbReference type="NCBIfam" id="TIGR01133">
    <property type="entry name" value="murG"/>
    <property type="match status" value="1"/>
</dbReference>
<reference evidence="13" key="1">
    <citation type="journal article" date="2022" name="bioRxiv">
        <title>Thiovibrio frasassiensisgen. nov., sp. nov., an autotrophic, elemental sulfur disproportionating bacterium isolated from sulfidic karst sediment, and proposal of Thiovibrionaceae fam. nov.</title>
        <authorList>
            <person name="Aronson H."/>
            <person name="Thomas C."/>
            <person name="Bhattacharyya M."/>
            <person name="Eckstein S."/>
            <person name="Jensen S."/>
            <person name="Barco R."/>
            <person name="Macalady J."/>
            <person name="Amend J."/>
        </authorList>
    </citation>
    <scope>NUCLEOTIDE SEQUENCE</scope>
    <source>
        <strain evidence="13">RS19-109</strain>
    </source>
</reference>
<dbReference type="InterPro" id="IPR006009">
    <property type="entry name" value="GlcNAc_MurG"/>
</dbReference>
<dbReference type="RefSeq" id="WP_307632891.1">
    <property type="nucleotide sequence ID" value="NZ_JAPHEH010000001.1"/>
</dbReference>
<evidence type="ECO:0000256" key="10">
    <source>
        <dbReference type="HAMAP-Rule" id="MF_00033"/>
    </source>
</evidence>
<sequence length="358" mass="38124">MRMIVTGGGTGGHLFPGIAVAEEMLRRFPEGKILFVSTDRAIDNKALAGRSFAKKAIACLPIKGKSLWGTIRSVAQLPISLWQALRIVGGFKPQLVLGVGGYVTGPVVLAAHLMGVKTCIHEQNSIPGMANRMLGKIVDQVYISIPGSEDFFPKGKSVLTGNPVRAELLATAAQKKEQGAEKTVLVLGGSQGAHRVNALMVEALTAHQSGESVRVHHQTGNSDEAWVRKAYEEAGVPAQVSAFITEMAVAYRDADLVVSRAGATTLAELAVLGKPAILIPYPYAADDHQTTNAAYLVRGGAAVMFQERDLDGSKLRETILGLLDDGSRLQGMATQMRQYGRPEATDAIVEKSMELLAA</sequence>
<evidence type="ECO:0000313" key="14">
    <source>
        <dbReference type="Proteomes" id="UP001154240"/>
    </source>
</evidence>
<keyword evidence="4 10" id="KW-0808">Transferase</keyword>
<reference evidence="13" key="2">
    <citation type="submission" date="2022-10" db="EMBL/GenBank/DDBJ databases">
        <authorList>
            <person name="Aronson H.S."/>
        </authorList>
    </citation>
    <scope>NUCLEOTIDE SEQUENCE</scope>
    <source>
        <strain evidence="13">RS19-109</strain>
    </source>
</reference>
<evidence type="ECO:0000256" key="7">
    <source>
        <dbReference type="ARBA" id="ARBA00023136"/>
    </source>
</evidence>
<feature type="domain" description="Glycosyltransferase family 28 N-terminal" evidence="11">
    <location>
        <begin position="4"/>
        <end position="143"/>
    </location>
</feature>
<dbReference type="Pfam" id="PF04101">
    <property type="entry name" value="Glyco_tran_28_C"/>
    <property type="match status" value="1"/>
</dbReference>
<accession>A0A9X4MFY4</accession>
<comment type="caution">
    <text evidence="10">Lacks conserved residue(s) required for the propagation of feature annotation.</text>
</comment>
<keyword evidence="5 10" id="KW-0133">Cell shape</keyword>
<gene>
    <name evidence="10 13" type="primary">murG</name>
    <name evidence="13" type="ORF">OLX77_07055</name>
</gene>
<comment type="catalytic activity">
    <reaction evidence="10">
        <text>di-trans,octa-cis-undecaprenyl diphospho-N-acetyl-alpha-D-muramoyl-L-alanyl-D-glutamyl-meso-2,6-diaminopimeloyl-D-alanyl-D-alanine + UDP-N-acetyl-alpha-D-glucosamine = di-trans,octa-cis-undecaprenyl diphospho-[N-acetyl-alpha-D-glucosaminyl-(1-&gt;4)]-N-acetyl-alpha-D-muramoyl-L-alanyl-D-glutamyl-meso-2,6-diaminopimeloyl-D-alanyl-D-alanine + UDP + H(+)</text>
        <dbReference type="Rhea" id="RHEA:31227"/>
        <dbReference type="ChEBI" id="CHEBI:15378"/>
        <dbReference type="ChEBI" id="CHEBI:57705"/>
        <dbReference type="ChEBI" id="CHEBI:58223"/>
        <dbReference type="ChEBI" id="CHEBI:61387"/>
        <dbReference type="ChEBI" id="CHEBI:61388"/>
        <dbReference type="EC" id="2.4.1.227"/>
    </reaction>
</comment>
<keyword evidence="7 10" id="KW-0472">Membrane</keyword>
<feature type="binding site" evidence="10">
    <location>
        <position position="124"/>
    </location>
    <ligand>
        <name>UDP-N-acetyl-alpha-D-glucosamine</name>
        <dbReference type="ChEBI" id="CHEBI:57705"/>
    </ligand>
</feature>
<dbReference type="GO" id="GO:0008360">
    <property type="term" value="P:regulation of cell shape"/>
    <property type="evidence" value="ECO:0007669"/>
    <property type="project" value="UniProtKB-KW"/>
</dbReference>
<comment type="function">
    <text evidence="10">Cell wall formation. Catalyzes the transfer of a GlcNAc subunit on undecaprenyl-pyrophosphoryl-MurNAc-pentapeptide (lipid intermediate I) to form undecaprenyl-pyrophosphoryl-MurNAc-(pentapeptide)GlcNAc (lipid intermediate II).</text>
</comment>
<dbReference type="Pfam" id="PF03033">
    <property type="entry name" value="Glyco_transf_28"/>
    <property type="match status" value="1"/>
</dbReference>
<comment type="similarity">
    <text evidence="10">Belongs to the glycosyltransferase 28 family. MurG subfamily.</text>
</comment>
<keyword evidence="8 10" id="KW-0131">Cell cycle</keyword>
<dbReference type="GO" id="GO:0009252">
    <property type="term" value="P:peptidoglycan biosynthetic process"/>
    <property type="evidence" value="ECO:0007669"/>
    <property type="project" value="UniProtKB-UniRule"/>
</dbReference>
<evidence type="ECO:0000256" key="8">
    <source>
        <dbReference type="ARBA" id="ARBA00023306"/>
    </source>
</evidence>
<keyword evidence="6 10" id="KW-0573">Peptidoglycan synthesis</keyword>
<dbReference type="CDD" id="cd03785">
    <property type="entry name" value="GT28_MurG"/>
    <property type="match status" value="1"/>
</dbReference>
<dbReference type="PANTHER" id="PTHR21015">
    <property type="entry name" value="UDP-N-ACETYLGLUCOSAMINE--N-ACETYLMURAMYL-(PENTAPEPTIDE) PYROPHOSPHORYL-UNDECAPRENOL N-ACETYLGLUCOSAMINE TRANSFERASE 1"/>
    <property type="match status" value="1"/>
</dbReference>
<evidence type="ECO:0000259" key="12">
    <source>
        <dbReference type="Pfam" id="PF04101"/>
    </source>
</evidence>
<feature type="binding site" evidence="10">
    <location>
        <position position="244"/>
    </location>
    <ligand>
        <name>UDP-N-acetyl-alpha-D-glucosamine</name>
        <dbReference type="ChEBI" id="CHEBI:57705"/>
    </ligand>
</feature>
<dbReference type="EMBL" id="JAPHEH010000001">
    <property type="protein sequence ID" value="MDG4475917.1"/>
    <property type="molecule type" value="Genomic_DNA"/>
</dbReference>
<dbReference type="GO" id="GO:0051301">
    <property type="term" value="P:cell division"/>
    <property type="evidence" value="ECO:0007669"/>
    <property type="project" value="UniProtKB-KW"/>
</dbReference>
<dbReference type="EC" id="2.4.1.227" evidence="10"/>
<feature type="domain" description="Glycosyl transferase family 28 C-terminal" evidence="12">
    <location>
        <begin position="183"/>
        <end position="338"/>
    </location>
</feature>
<dbReference type="InterPro" id="IPR007235">
    <property type="entry name" value="Glyco_trans_28_C"/>
</dbReference>
<keyword evidence="14" id="KW-1185">Reference proteome</keyword>
<feature type="binding site" evidence="10">
    <location>
        <position position="289"/>
    </location>
    <ligand>
        <name>UDP-N-acetyl-alpha-D-glucosamine</name>
        <dbReference type="ChEBI" id="CHEBI:57705"/>
    </ligand>
</feature>
<keyword evidence="9 10" id="KW-0961">Cell wall biogenesis/degradation</keyword>
<keyword evidence="1 10" id="KW-1003">Cell membrane</keyword>
<evidence type="ECO:0000256" key="5">
    <source>
        <dbReference type="ARBA" id="ARBA00022960"/>
    </source>
</evidence>
<feature type="binding site" evidence="10">
    <location>
        <begin position="10"/>
        <end position="12"/>
    </location>
    <ligand>
        <name>UDP-N-acetyl-alpha-D-glucosamine</name>
        <dbReference type="ChEBI" id="CHEBI:57705"/>
    </ligand>
</feature>
<feature type="binding site" evidence="10">
    <location>
        <position position="190"/>
    </location>
    <ligand>
        <name>UDP-N-acetyl-alpha-D-glucosamine</name>
        <dbReference type="ChEBI" id="CHEBI:57705"/>
    </ligand>
</feature>
<comment type="subcellular location">
    <subcellularLocation>
        <location evidence="10">Cell membrane</location>
        <topology evidence="10">Peripheral membrane protein</topology>
        <orientation evidence="10">Cytoplasmic side</orientation>
    </subcellularLocation>
</comment>
<dbReference type="AlphaFoldDB" id="A0A9X4MFY4"/>
<dbReference type="GO" id="GO:0005975">
    <property type="term" value="P:carbohydrate metabolic process"/>
    <property type="evidence" value="ECO:0007669"/>
    <property type="project" value="InterPro"/>
</dbReference>
<evidence type="ECO:0000256" key="6">
    <source>
        <dbReference type="ARBA" id="ARBA00022984"/>
    </source>
</evidence>
<keyword evidence="2 10" id="KW-0132">Cell division</keyword>
<dbReference type="GO" id="GO:0050511">
    <property type="term" value="F:undecaprenyldiphospho-muramoylpentapeptide beta-N-acetylglucosaminyltransferase activity"/>
    <property type="evidence" value="ECO:0007669"/>
    <property type="project" value="UniProtKB-UniRule"/>
</dbReference>
<protein>
    <recommendedName>
        <fullName evidence="10">UDP-N-acetylglucosamine--N-acetylmuramyl-(pentapeptide) pyrophosphoryl-undecaprenol N-acetylglucosamine transferase</fullName>
        <ecNumber evidence="10">2.4.1.227</ecNumber>
    </recommendedName>
    <alternativeName>
        <fullName evidence="10">Undecaprenyl-PP-MurNAc-pentapeptide-UDPGlcNAc GlcNAc transferase</fullName>
    </alternativeName>
</protein>
<dbReference type="SUPFAM" id="SSF53756">
    <property type="entry name" value="UDP-Glycosyltransferase/glycogen phosphorylase"/>
    <property type="match status" value="1"/>
</dbReference>